<dbReference type="PANTHER" id="PTHR30157">
    <property type="entry name" value="FERRIC REDUCTASE, NADPH-DEPENDENT"/>
    <property type="match status" value="1"/>
</dbReference>
<dbReference type="SUPFAM" id="SSF63380">
    <property type="entry name" value="Riboflavin synthase domain-like"/>
    <property type="match status" value="1"/>
</dbReference>
<organism evidence="2 3">
    <name type="scientific">Corynebacterium marambiense</name>
    <dbReference type="NCBI Taxonomy" id="2765364"/>
    <lineage>
        <taxon>Bacteria</taxon>
        <taxon>Bacillati</taxon>
        <taxon>Actinomycetota</taxon>
        <taxon>Actinomycetes</taxon>
        <taxon>Mycobacteriales</taxon>
        <taxon>Corynebacteriaceae</taxon>
        <taxon>Corynebacterium</taxon>
    </lineage>
</organism>
<reference evidence="2 3" key="1">
    <citation type="submission" date="2020-12" db="EMBL/GenBank/DDBJ databases">
        <title>Genome public.</title>
        <authorList>
            <person name="Sun Q."/>
        </authorList>
    </citation>
    <scope>NUCLEOTIDE SEQUENCE [LARGE SCALE GENOMIC DNA]</scope>
    <source>
        <strain evidence="2 3">CCM 8864</strain>
    </source>
</reference>
<name>A0ABS0VRT5_9CORY</name>
<dbReference type="InterPro" id="IPR036390">
    <property type="entry name" value="WH_DNA-bd_sf"/>
</dbReference>
<dbReference type="CDD" id="cd06193">
    <property type="entry name" value="siderophore_interacting"/>
    <property type="match status" value="1"/>
</dbReference>
<dbReference type="InterPro" id="IPR017938">
    <property type="entry name" value="Riboflavin_synthase-like_b-brl"/>
</dbReference>
<dbReference type="InterPro" id="IPR013113">
    <property type="entry name" value="SIP_FAD-bd"/>
</dbReference>
<dbReference type="RefSeq" id="WP_198734947.1">
    <property type="nucleotide sequence ID" value="NZ_JAEIOT010000004.1"/>
</dbReference>
<dbReference type="Pfam" id="PF04954">
    <property type="entry name" value="SIP"/>
    <property type="match status" value="1"/>
</dbReference>
<feature type="domain" description="FAD-binding FR-type" evidence="1">
    <location>
        <begin position="13"/>
        <end position="147"/>
    </location>
</feature>
<dbReference type="Gene3D" id="3.40.50.80">
    <property type="entry name" value="Nucleotide-binding domain of ferredoxin-NADP reductase (FNR) module"/>
    <property type="match status" value="1"/>
</dbReference>
<comment type="caution">
    <text evidence="2">The sequence shown here is derived from an EMBL/GenBank/DDBJ whole genome shotgun (WGS) entry which is preliminary data.</text>
</comment>
<dbReference type="SUPFAM" id="SSF46785">
    <property type="entry name" value="Winged helix' DNA-binding domain"/>
    <property type="match status" value="1"/>
</dbReference>
<evidence type="ECO:0000313" key="2">
    <source>
        <dbReference type="EMBL" id="MBI8999485.1"/>
    </source>
</evidence>
<evidence type="ECO:0000259" key="1">
    <source>
        <dbReference type="PROSITE" id="PS51384"/>
    </source>
</evidence>
<dbReference type="InterPro" id="IPR017927">
    <property type="entry name" value="FAD-bd_FR_type"/>
</dbReference>
<dbReference type="InterPro" id="IPR039374">
    <property type="entry name" value="SIP_fam"/>
</dbReference>
<evidence type="ECO:0000313" key="3">
    <source>
        <dbReference type="Proteomes" id="UP000625574"/>
    </source>
</evidence>
<dbReference type="InterPro" id="IPR039261">
    <property type="entry name" value="FNR_nucleotide-bd"/>
</dbReference>
<proteinExistence type="predicted"/>
<protein>
    <submittedName>
        <fullName evidence="2">Siderophore-interacting protein</fullName>
    </submittedName>
</protein>
<gene>
    <name evidence="2" type="ORF">JDV76_00595</name>
</gene>
<dbReference type="PANTHER" id="PTHR30157:SF0">
    <property type="entry name" value="NADPH-DEPENDENT FERRIC-CHELATE REDUCTASE"/>
    <property type="match status" value="1"/>
</dbReference>
<dbReference type="Pfam" id="PF08021">
    <property type="entry name" value="FAD_binding_9"/>
    <property type="match status" value="1"/>
</dbReference>
<dbReference type="InterPro" id="IPR007037">
    <property type="entry name" value="SIP_rossman_dom"/>
</dbReference>
<dbReference type="PROSITE" id="PS51384">
    <property type="entry name" value="FAD_FR"/>
    <property type="match status" value="1"/>
</dbReference>
<dbReference type="Proteomes" id="UP000625574">
    <property type="component" value="Unassembled WGS sequence"/>
</dbReference>
<dbReference type="EMBL" id="JAEIOT010000004">
    <property type="protein sequence ID" value="MBI8999485.1"/>
    <property type="molecule type" value="Genomic_DNA"/>
</dbReference>
<dbReference type="Gene3D" id="2.40.30.10">
    <property type="entry name" value="Translation factors"/>
    <property type="match status" value="1"/>
</dbReference>
<dbReference type="InterPro" id="IPR036388">
    <property type="entry name" value="WH-like_DNA-bd_sf"/>
</dbReference>
<accession>A0ABS0VRT5</accession>
<dbReference type="Gene3D" id="1.10.10.10">
    <property type="entry name" value="Winged helix-like DNA-binding domain superfamily/Winged helix DNA-binding domain"/>
    <property type="match status" value="1"/>
</dbReference>
<keyword evidence="3" id="KW-1185">Reference proteome</keyword>
<sequence length="596" mass="63292">MARSSRHHDIYPISIRELEVIRTEDVTPGMRRVVLGGPGLRSHVRDGHDVPAFISDGFDDDVRIIFPDPVTGSRPYPPPTGDGRLQWNEEVNRLFRTYTVRHFDADEGEVSIDFARHGHGLAEGWALSAAPGAKVWVAGPKRCGVLPTHTDHLVLVGDATALPAIGRCLEELPASASVTVLVEVAEQCHIQQLDSTAAVDLRWIVRADGGDLAEEFAKMDWPEGRVYVWCAGEAGQLRAMRQVIKDHDVDPADRELTGYWREQAEDDGGGAAPVRALARLADVSGGLALRAAVRTGIFTAVGAGHDTPAALAAATGMDESITVRFLRYLESQALLRLVVETQEDGPVVTGVRLTAMGRELADPESSTVQMLAGPGLVKLLAFLRLDAAVCSGGAVDLGARADAGGLDVAGTVSRVVGSQQAAAAAWTAPAVIAALDLRADGDRRPVVGFMGAAAASYAEECAHRRTDVSVVCLCAAGEPDVQRADGVVRRGYAPGEQVSGVDTLVVVDPFARTLPGDVADLLAATGVPRLVLVTQQLEESAGDAEDYEADLIRLCVSGASVPTRRDIRDTLGRAGYVLDAAEPAGWGFWRITATRR</sequence>